<dbReference type="PROSITE" id="PS50112">
    <property type="entry name" value="PAS"/>
    <property type="match status" value="1"/>
</dbReference>
<dbReference type="Proteomes" id="UP001324634">
    <property type="component" value="Chromosome"/>
</dbReference>
<dbReference type="GO" id="GO:0000155">
    <property type="term" value="F:phosphorelay sensor kinase activity"/>
    <property type="evidence" value="ECO:0007669"/>
    <property type="project" value="InterPro"/>
</dbReference>
<dbReference type="SMART" id="SM00091">
    <property type="entry name" value="PAS"/>
    <property type="match status" value="1"/>
</dbReference>
<feature type="domain" description="Histidine kinase" evidence="7">
    <location>
        <begin position="159"/>
        <end position="379"/>
    </location>
</feature>
<organism evidence="9 10">
    <name type="scientific">Peredibacter starrii</name>
    <dbReference type="NCBI Taxonomy" id="28202"/>
    <lineage>
        <taxon>Bacteria</taxon>
        <taxon>Pseudomonadati</taxon>
        <taxon>Bdellovibrionota</taxon>
        <taxon>Bacteriovoracia</taxon>
        <taxon>Bacteriovoracales</taxon>
        <taxon>Bacteriovoracaceae</taxon>
        <taxon>Peredibacter</taxon>
    </lineage>
</organism>
<dbReference type="KEGG" id="psti:SOO65_12620"/>
<dbReference type="Gene3D" id="1.10.287.130">
    <property type="match status" value="1"/>
</dbReference>
<dbReference type="PRINTS" id="PR00344">
    <property type="entry name" value="BCTRLSENSOR"/>
</dbReference>
<dbReference type="SUPFAM" id="SSF47384">
    <property type="entry name" value="Homodimeric domain of signal transducing histidine kinase"/>
    <property type="match status" value="1"/>
</dbReference>
<feature type="domain" description="PAS" evidence="8">
    <location>
        <begin position="66"/>
        <end position="113"/>
    </location>
</feature>
<dbReference type="InterPro" id="IPR036097">
    <property type="entry name" value="HisK_dim/P_sf"/>
</dbReference>
<dbReference type="CDD" id="cd00130">
    <property type="entry name" value="PAS"/>
    <property type="match status" value="1"/>
</dbReference>
<dbReference type="NCBIfam" id="TIGR00229">
    <property type="entry name" value="sensory_box"/>
    <property type="match status" value="1"/>
</dbReference>
<reference evidence="9 10" key="1">
    <citation type="submission" date="2023-11" db="EMBL/GenBank/DDBJ databases">
        <title>Peredibacter starrii A3.12.</title>
        <authorList>
            <person name="Mitchell R.J."/>
        </authorList>
    </citation>
    <scope>NUCLEOTIDE SEQUENCE [LARGE SCALE GENOMIC DNA]</scope>
    <source>
        <strain evidence="9 10">A3.12</strain>
    </source>
</reference>
<dbReference type="AlphaFoldDB" id="A0AAX4HJY1"/>
<dbReference type="InterPro" id="IPR004358">
    <property type="entry name" value="Sig_transdc_His_kin-like_C"/>
</dbReference>
<dbReference type="EMBL" id="CP139487">
    <property type="protein sequence ID" value="WPU63532.1"/>
    <property type="molecule type" value="Genomic_DNA"/>
</dbReference>
<keyword evidence="6" id="KW-0902">Two-component regulatory system</keyword>
<keyword evidence="4" id="KW-0808">Transferase</keyword>
<dbReference type="CDD" id="cd00075">
    <property type="entry name" value="HATPase"/>
    <property type="match status" value="1"/>
</dbReference>
<comment type="catalytic activity">
    <reaction evidence="1">
        <text>ATP + protein L-histidine = ADP + protein N-phospho-L-histidine.</text>
        <dbReference type="EC" id="2.7.13.3"/>
    </reaction>
</comment>
<name>A0AAX4HJY1_9BACT</name>
<evidence type="ECO:0000256" key="5">
    <source>
        <dbReference type="ARBA" id="ARBA00022777"/>
    </source>
</evidence>
<evidence type="ECO:0000256" key="3">
    <source>
        <dbReference type="ARBA" id="ARBA00022553"/>
    </source>
</evidence>
<keyword evidence="10" id="KW-1185">Reference proteome</keyword>
<dbReference type="SUPFAM" id="SSF55874">
    <property type="entry name" value="ATPase domain of HSP90 chaperone/DNA topoisomerase II/histidine kinase"/>
    <property type="match status" value="1"/>
</dbReference>
<dbReference type="InterPro" id="IPR000014">
    <property type="entry name" value="PAS"/>
</dbReference>
<dbReference type="PANTHER" id="PTHR43711">
    <property type="entry name" value="TWO-COMPONENT HISTIDINE KINASE"/>
    <property type="match status" value="1"/>
</dbReference>
<dbReference type="InterPro" id="IPR035965">
    <property type="entry name" value="PAS-like_dom_sf"/>
</dbReference>
<dbReference type="InterPro" id="IPR003661">
    <property type="entry name" value="HisK_dim/P_dom"/>
</dbReference>
<keyword evidence="3" id="KW-0597">Phosphoprotein</keyword>
<evidence type="ECO:0000259" key="7">
    <source>
        <dbReference type="PROSITE" id="PS50109"/>
    </source>
</evidence>
<dbReference type="SUPFAM" id="SSF55785">
    <property type="entry name" value="PYP-like sensor domain (PAS domain)"/>
    <property type="match status" value="1"/>
</dbReference>
<sequence length="379" mass="43269">MKCLDGESVMYENLPMVVNTNGVMTERFYTFCFSPIRLEDGSVGGILDTVSDNTDEVALKQELKQSETEFRTYLEDSPYAFMYIDRDWTIRYLNPMAKQLTHKKEPDIIGQNLWSVFPGLLVYPLQDGIAVTFRDFTTEKKLELDLSSAVKSRDEFLSVASHELKTPLTAMKLQAQIIQRDIEKDNPRVFQKEKITRFYEQIFKQVNRLNRLVDDMLDVSRIQLGKLGFRKEPTDLDVLLKEVMERMDSYFKNSESGVPAVEYKGSDFKGNWDAFRIEQVMNNLFTNAIRYGNGKPFLVTLEGRPESVVFSVTDHGYGVSPKDQQVIFEQYERGSEHGPIEGLGLGLYITKKIVEGHGGVINLESVEGKGSTFTVVLPK</sequence>
<evidence type="ECO:0000313" key="10">
    <source>
        <dbReference type="Proteomes" id="UP001324634"/>
    </source>
</evidence>
<evidence type="ECO:0000256" key="2">
    <source>
        <dbReference type="ARBA" id="ARBA00012438"/>
    </source>
</evidence>
<dbReference type="SMART" id="SM00388">
    <property type="entry name" value="HisKA"/>
    <property type="match status" value="1"/>
</dbReference>
<proteinExistence type="predicted"/>
<dbReference type="Gene3D" id="3.30.565.10">
    <property type="entry name" value="Histidine kinase-like ATPase, C-terminal domain"/>
    <property type="match status" value="1"/>
</dbReference>
<dbReference type="Pfam" id="PF13188">
    <property type="entry name" value="PAS_8"/>
    <property type="match status" value="1"/>
</dbReference>
<evidence type="ECO:0000259" key="8">
    <source>
        <dbReference type="PROSITE" id="PS50112"/>
    </source>
</evidence>
<keyword evidence="5 9" id="KW-0418">Kinase</keyword>
<dbReference type="Pfam" id="PF02518">
    <property type="entry name" value="HATPase_c"/>
    <property type="match status" value="1"/>
</dbReference>
<dbReference type="Pfam" id="PF00512">
    <property type="entry name" value="HisKA"/>
    <property type="match status" value="1"/>
</dbReference>
<accession>A0AAX4HJY1</accession>
<dbReference type="SMART" id="SM00387">
    <property type="entry name" value="HATPase_c"/>
    <property type="match status" value="1"/>
</dbReference>
<gene>
    <name evidence="9" type="ORF">SOO65_12620</name>
</gene>
<dbReference type="PANTHER" id="PTHR43711:SF31">
    <property type="entry name" value="HISTIDINE KINASE"/>
    <property type="match status" value="1"/>
</dbReference>
<dbReference type="InterPro" id="IPR003594">
    <property type="entry name" value="HATPase_dom"/>
</dbReference>
<evidence type="ECO:0000256" key="6">
    <source>
        <dbReference type="ARBA" id="ARBA00023012"/>
    </source>
</evidence>
<dbReference type="InterPro" id="IPR050736">
    <property type="entry name" value="Sensor_HK_Regulatory"/>
</dbReference>
<evidence type="ECO:0000313" key="9">
    <source>
        <dbReference type="EMBL" id="WPU63532.1"/>
    </source>
</evidence>
<dbReference type="PROSITE" id="PS50109">
    <property type="entry name" value="HIS_KIN"/>
    <property type="match status" value="1"/>
</dbReference>
<protein>
    <recommendedName>
        <fullName evidence="2">histidine kinase</fullName>
        <ecNumber evidence="2">2.7.13.3</ecNumber>
    </recommendedName>
</protein>
<dbReference type="CDD" id="cd00082">
    <property type="entry name" value="HisKA"/>
    <property type="match status" value="1"/>
</dbReference>
<dbReference type="EC" id="2.7.13.3" evidence="2"/>
<dbReference type="InterPro" id="IPR036890">
    <property type="entry name" value="HATPase_C_sf"/>
</dbReference>
<dbReference type="FunFam" id="1.10.287.130:FF:000001">
    <property type="entry name" value="Two-component sensor histidine kinase"/>
    <property type="match status" value="1"/>
</dbReference>
<evidence type="ECO:0000256" key="4">
    <source>
        <dbReference type="ARBA" id="ARBA00022679"/>
    </source>
</evidence>
<dbReference type="RefSeq" id="WP_321390405.1">
    <property type="nucleotide sequence ID" value="NZ_CP139487.1"/>
</dbReference>
<dbReference type="Gene3D" id="3.30.450.20">
    <property type="entry name" value="PAS domain"/>
    <property type="match status" value="2"/>
</dbReference>
<dbReference type="InterPro" id="IPR005467">
    <property type="entry name" value="His_kinase_dom"/>
</dbReference>
<evidence type="ECO:0000256" key="1">
    <source>
        <dbReference type="ARBA" id="ARBA00000085"/>
    </source>
</evidence>